<dbReference type="Proteomes" id="UP000887013">
    <property type="component" value="Unassembled WGS sequence"/>
</dbReference>
<evidence type="ECO:0000313" key="2">
    <source>
        <dbReference type="EMBL" id="GFT79778.1"/>
    </source>
</evidence>
<dbReference type="EMBL" id="BMAW01022841">
    <property type="protein sequence ID" value="GFT79778.1"/>
    <property type="molecule type" value="Genomic_DNA"/>
</dbReference>
<protein>
    <submittedName>
        <fullName evidence="2">Uncharacterized protein</fullName>
    </submittedName>
</protein>
<keyword evidence="3" id="KW-1185">Reference proteome</keyword>
<sequence length="78" mass="8814">MSKTYSEKRQLGKAMKSSTNKKVRTEVSKKDGKFAEDCIQHGIFSIGDDVFVFASTYYDSISVHIDVSRSIKNLLSNF</sequence>
<gene>
    <name evidence="2" type="ORF">NPIL_673101</name>
</gene>
<evidence type="ECO:0000313" key="3">
    <source>
        <dbReference type="Proteomes" id="UP000887013"/>
    </source>
</evidence>
<name>A0A8X6PN17_NEPPI</name>
<reference evidence="2" key="1">
    <citation type="submission" date="2020-08" db="EMBL/GenBank/DDBJ databases">
        <title>Multicomponent nature underlies the extraordinary mechanical properties of spider dragline silk.</title>
        <authorList>
            <person name="Kono N."/>
            <person name="Nakamura H."/>
            <person name="Mori M."/>
            <person name="Yoshida Y."/>
            <person name="Ohtoshi R."/>
            <person name="Malay A.D."/>
            <person name="Moran D.A.P."/>
            <person name="Tomita M."/>
            <person name="Numata K."/>
            <person name="Arakawa K."/>
        </authorList>
    </citation>
    <scope>NUCLEOTIDE SEQUENCE</scope>
</reference>
<feature type="region of interest" description="Disordered" evidence="1">
    <location>
        <begin position="1"/>
        <end position="25"/>
    </location>
</feature>
<proteinExistence type="predicted"/>
<accession>A0A8X6PN17</accession>
<evidence type="ECO:0000256" key="1">
    <source>
        <dbReference type="SAM" id="MobiDB-lite"/>
    </source>
</evidence>
<feature type="compositionally biased region" description="Basic and acidic residues" evidence="1">
    <location>
        <begin position="1"/>
        <end position="10"/>
    </location>
</feature>
<dbReference type="AlphaFoldDB" id="A0A8X6PN17"/>
<comment type="caution">
    <text evidence="2">The sequence shown here is derived from an EMBL/GenBank/DDBJ whole genome shotgun (WGS) entry which is preliminary data.</text>
</comment>
<organism evidence="2 3">
    <name type="scientific">Nephila pilipes</name>
    <name type="common">Giant wood spider</name>
    <name type="synonym">Nephila maculata</name>
    <dbReference type="NCBI Taxonomy" id="299642"/>
    <lineage>
        <taxon>Eukaryota</taxon>
        <taxon>Metazoa</taxon>
        <taxon>Ecdysozoa</taxon>
        <taxon>Arthropoda</taxon>
        <taxon>Chelicerata</taxon>
        <taxon>Arachnida</taxon>
        <taxon>Araneae</taxon>
        <taxon>Araneomorphae</taxon>
        <taxon>Entelegynae</taxon>
        <taxon>Araneoidea</taxon>
        <taxon>Nephilidae</taxon>
        <taxon>Nephila</taxon>
    </lineage>
</organism>